<evidence type="ECO:0000313" key="15">
    <source>
        <dbReference type="EMBL" id="KAE9001376.1"/>
    </source>
</evidence>
<keyword evidence="7" id="KW-0067">ATP-binding</keyword>
<dbReference type="InterPro" id="IPR001650">
    <property type="entry name" value="Helicase_C-like"/>
</dbReference>
<accession>A0A6A4DA39</accession>
<reference evidence="18 19" key="1">
    <citation type="submission" date="2018-08" db="EMBL/GenBank/DDBJ databases">
        <title>Genomic investigation of the strawberry pathogen Phytophthora fragariae indicates pathogenicity is determined by transcriptional variation in three key races.</title>
        <authorList>
            <person name="Adams T.M."/>
            <person name="Armitage A.D."/>
            <person name="Sobczyk M.K."/>
            <person name="Bates H.J."/>
            <person name="Dunwell J.M."/>
            <person name="Nellist C.F."/>
            <person name="Harrison R.J."/>
        </authorList>
    </citation>
    <scope>NUCLEOTIDE SEQUENCE [LARGE SCALE GENOMIC DNA]</scope>
    <source>
        <strain evidence="17 18">A4</strain>
        <strain evidence="16 19">BC-1</strain>
        <strain evidence="15 20">SCRP245</strain>
    </source>
</reference>
<evidence type="ECO:0000313" key="19">
    <source>
        <dbReference type="Proteomes" id="UP000440367"/>
    </source>
</evidence>
<organism evidence="17 18">
    <name type="scientific">Phytophthora fragariae</name>
    <dbReference type="NCBI Taxonomy" id="53985"/>
    <lineage>
        <taxon>Eukaryota</taxon>
        <taxon>Sar</taxon>
        <taxon>Stramenopiles</taxon>
        <taxon>Oomycota</taxon>
        <taxon>Peronosporomycetes</taxon>
        <taxon>Peronosporales</taxon>
        <taxon>Peronosporaceae</taxon>
        <taxon>Phytophthora</taxon>
    </lineage>
</organism>
<evidence type="ECO:0000256" key="10">
    <source>
        <dbReference type="ARBA" id="ARBA00038040"/>
    </source>
</evidence>
<dbReference type="SMART" id="SM00490">
    <property type="entry name" value="HELICc"/>
    <property type="match status" value="1"/>
</dbReference>
<feature type="compositionally biased region" description="Low complexity" evidence="12">
    <location>
        <begin position="182"/>
        <end position="192"/>
    </location>
</feature>
<dbReference type="InterPro" id="IPR011709">
    <property type="entry name" value="DEAD-box_helicase_OB_fold"/>
</dbReference>
<evidence type="ECO:0000256" key="5">
    <source>
        <dbReference type="ARBA" id="ARBA00022801"/>
    </source>
</evidence>
<feature type="compositionally biased region" description="Basic and acidic residues" evidence="12">
    <location>
        <begin position="90"/>
        <end position="100"/>
    </location>
</feature>
<feature type="compositionally biased region" description="Basic and acidic residues" evidence="12">
    <location>
        <begin position="164"/>
        <end position="181"/>
    </location>
</feature>
<dbReference type="Pfam" id="PF07717">
    <property type="entry name" value="OB_NTP_bind"/>
    <property type="match status" value="1"/>
</dbReference>
<dbReference type="EMBL" id="QXFW01000863">
    <property type="protein sequence ID" value="KAE9001376.1"/>
    <property type="molecule type" value="Genomic_DNA"/>
</dbReference>
<dbReference type="InterPro" id="IPR003593">
    <property type="entry name" value="AAA+_ATPase"/>
</dbReference>
<keyword evidence="9" id="KW-0539">Nucleus</keyword>
<dbReference type="AlphaFoldDB" id="A0A6A4DA39"/>
<dbReference type="InterPro" id="IPR027417">
    <property type="entry name" value="P-loop_NTPase"/>
</dbReference>
<dbReference type="SMART" id="SM00487">
    <property type="entry name" value="DEXDc"/>
    <property type="match status" value="1"/>
</dbReference>
<evidence type="ECO:0000313" key="17">
    <source>
        <dbReference type="EMBL" id="KAE9301852.1"/>
    </source>
</evidence>
<dbReference type="GO" id="GO:0000398">
    <property type="term" value="P:mRNA splicing, via spliceosome"/>
    <property type="evidence" value="ECO:0007669"/>
    <property type="project" value="UniProtKB-ARBA"/>
</dbReference>
<feature type="compositionally biased region" description="Basic residues" evidence="12">
    <location>
        <begin position="10"/>
        <end position="44"/>
    </location>
</feature>
<dbReference type="Proteomes" id="UP000437068">
    <property type="component" value="Unassembled WGS sequence"/>
</dbReference>
<dbReference type="Pfam" id="PF00271">
    <property type="entry name" value="Helicase_C"/>
    <property type="match status" value="1"/>
</dbReference>
<comment type="caution">
    <text evidence="17">The sequence shown here is derived from an EMBL/GenBank/DDBJ whole genome shotgun (WGS) entry which is preliminary data.</text>
</comment>
<dbReference type="EC" id="3.6.4.13" evidence="2"/>
<dbReference type="CDD" id="cd18791">
    <property type="entry name" value="SF2_C_RHA"/>
    <property type="match status" value="1"/>
</dbReference>
<protein>
    <recommendedName>
        <fullName evidence="2">RNA helicase</fullName>
        <ecNumber evidence="2">3.6.4.13</ecNumber>
    </recommendedName>
</protein>
<evidence type="ECO:0000256" key="4">
    <source>
        <dbReference type="ARBA" id="ARBA00022741"/>
    </source>
</evidence>
<comment type="catalytic activity">
    <reaction evidence="11">
        <text>ATP + H2O = ADP + phosphate + H(+)</text>
        <dbReference type="Rhea" id="RHEA:13065"/>
        <dbReference type="ChEBI" id="CHEBI:15377"/>
        <dbReference type="ChEBI" id="CHEBI:15378"/>
        <dbReference type="ChEBI" id="CHEBI:30616"/>
        <dbReference type="ChEBI" id="CHEBI:43474"/>
        <dbReference type="ChEBI" id="CHEBI:456216"/>
        <dbReference type="EC" id="3.6.4.13"/>
    </reaction>
</comment>
<dbReference type="Proteomes" id="UP000440367">
    <property type="component" value="Unassembled WGS sequence"/>
</dbReference>
<feature type="compositionally biased region" description="Basic and acidic residues" evidence="12">
    <location>
        <begin position="205"/>
        <end position="218"/>
    </location>
</feature>
<proteinExistence type="inferred from homology"/>
<dbReference type="GO" id="GO:0003724">
    <property type="term" value="F:RNA helicase activity"/>
    <property type="evidence" value="ECO:0007669"/>
    <property type="project" value="UniProtKB-EC"/>
</dbReference>
<evidence type="ECO:0000256" key="7">
    <source>
        <dbReference type="ARBA" id="ARBA00022840"/>
    </source>
</evidence>
<feature type="domain" description="Helicase ATP-binding" evidence="13">
    <location>
        <begin position="456"/>
        <end position="619"/>
    </location>
</feature>
<dbReference type="EMBL" id="QXGD01000960">
    <property type="protein sequence ID" value="KAE9218992.1"/>
    <property type="molecule type" value="Genomic_DNA"/>
</dbReference>
<feature type="domain" description="Helicase C-terminal" evidence="14">
    <location>
        <begin position="641"/>
        <end position="814"/>
    </location>
</feature>
<evidence type="ECO:0000256" key="6">
    <source>
        <dbReference type="ARBA" id="ARBA00022806"/>
    </source>
</evidence>
<evidence type="ECO:0000259" key="13">
    <source>
        <dbReference type="PROSITE" id="PS51192"/>
    </source>
</evidence>
<comment type="similarity">
    <text evidence="10">Belongs to the DEAD box helicase family. DEAH subfamily. PRP16 sub-subfamily.</text>
</comment>
<gene>
    <name evidence="17" type="ORF">PF001_g14265</name>
    <name evidence="16" type="ORF">PF002_g16328</name>
    <name evidence="15" type="ORF">PF011_g13771</name>
</gene>
<dbReference type="GO" id="GO:0016787">
    <property type="term" value="F:hydrolase activity"/>
    <property type="evidence" value="ECO:0007669"/>
    <property type="project" value="UniProtKB-KW"/>
</dbReference>
<dbReference type="Pfam" id="PF21010">
    <property type="entry name" value="HA2_C"/>
    <property type="match status" value="1"/>
</dbReference>
<evidence type="ECO:0000313" key="16">
    <source>
        <dbReference type="EMBL" id="KAE9218992.1"/>
    </source>
</evidence>
<dbReference type="SMART" id="SM00847">
    <property type="entry name" value="HA2"/>
    <property type="match status" value="1"/>
</dbReference>
<dbReference type="FunFam" id="3.40.50.300:FF:000615">
    <property type="entry name" value="pre-mRNA-splicing factor ATP-dependent RNA helicase DEAH7"/>
    <property type="match status" value="1"/>
</dbReference>
<dbReference type="PANTHER" id="PTHR18934">
    <property type="entry name" value="ATP-DEPENDENT RNA HELICASE"/>
    <property type="match status" value="1"/>
</dbReference>
<dbReference type="InterPro" id="IPR007502">
    <property type="entry name" value="Helicase-assoc_dom"/>
</dbReference>
<evidence type="ECO:0000256" key="8">
    <source>
        <dbReference type="ARBA" id="ARBA00023187"/>
    </source>
</evidence>
<evidence type="ECO:0000256" key="1">
    <source>
        <dbReference type="ARBA" id="ARBA00004123"/>
    </source>
</evidence>
<dbReference type="PROSITE" id="PS51194">
    <property type="entry name" value="HELICASE_CTER"/>
    <property type="match status" value="1"/>
</dbReference>
<evidence type="ECO:0000259" key="14">
    <source>
        <dbReference type="PROSITE" id="PS51194"/>
    </source>
</evidence>
<dbReference type="InterPro" id="IPR011545">
    <property type="entry name" value="DEAD/DEAH_box_helicase_dom"/>
</dbReference>
<dbReference type="Gene3D" id="3.40.50.300">
    <property type="entry name" value="P-loop containing nucleotide triphosphate hydrolases"/>
    <property type="match status" value="2"/>
</dbReference>
<keyword evidence="6 17" id="KW-0347">Helicase</keyword>
<keyword evidence="8" id="KW-0508">mRNA splicing</keyword>
<dbReference type="EMBL" id="QXGE01000878">
    <property type="protein sequence ID" value="KAE9301852.1"/>
    <property type="molecule type" value="Genomic_DNA"/>
</dbReference>
<dbReference type="InterPro" id="IPR014001">
    <property type="entry name" value="Helicase_ATP-bd"/>
</dbReference>
<dbReference type="SUPFAM" id="SSF52540">
    <property type="entry name" value="P-loop containing nucleoside triphosphate hydrolases"/>
    <property type="match status" value="1"/>
</dbReference>
<evidence type="ECO:0000256" key="3">
    <source>
        <dbReference type="ARBA" id="ARBA00022664"/>
    </source>
</evidence>
<sequence>MARSRDVSRRSRSRSRGRRRSPNSTRRRSTSHSQSHPRRPRSRSASRATRSSHQRSESSRSPSRLFAPRSRGSERDSSGPRVSLLGLDKLAAEKRHERGNRSSGGLKTGDKRQERGISSTSSLSHPERAAGLNSSEWDEPERLQSVSKRSERQEPPDTPGTSDGDGHYRDSRVRVEREGRSSRSSSRSTQRGEQGDTSSVLPSYSRRERLEAPKKQYDDQVEEDFDREFYLNDDAGGVEAHEGHVFLGSEEKFKALEKQLEQTRARGDNKLKGMSARASALSADQEAWEKNRLLTSGVVASGKVDTEFDDELDSRVQIMVHSTKPPFLDGRVAFTTQVEMVATVKDPTADMAVCARKGSELLREVREQRERNKMRKRFWELGGSRMGDAIGVKKDAGSDEEEEEKQDDEEGENYKQDSQFSTHLKKQKAVSVFAKTRTLRQQREFLPIFHCREELLQVIRENQIVVIVGETGSGKTTQLTQYLREEGYAQFGMIGCTQPRRVAAMSVAQRVSEEMEVTLGEEVGYAIRFEDLTSDKTIIKYMTEGVLLRESLREADLDSYSCVIMDEAHERALNTDVLFGILRKVVQRRSDFKLIVTSATLDADKFANFFGGVPMFTIPGRTFHVDTRYAKSPSEDYVDAAVKQVMQIHLSHPPGDILVFMTGQEDIEATCYVLADRMGKLDGAPPLMVLPMYSQLPADLQAKIFDASDIRKCIVSTNIAETSLTVDGIKYVIDTGYCKVKVYNPKIGMDALQVNPISQQNANQRAGRAGRTGPGVAYRLYTQRQFVNEMLEAQIPEIQRTNLGYVVLLLKSLGVSNLLEFDFMDPPPQDNILNSMYQLWVLGALDNTGELTEIGKKMVVFPLDPPLAKMLLFSEQLGCSTEVLVVVSMLSVPSVFFRPKDREEESDAAREKFFVPESDHLTLLNVYQQWEANRHSAQWCSDHFIHAKGMRKAREVREQLADIMKQQHVRLRSSGGRWDVVRKAICSAYFYNSAQIKGIGEYVNMLTGMPCNLHPSAALFGLGYTPDFVVYHELIYTSKEYMQCATAVEGEWLAELGPMFFSVKESLQSRLLKRMKEKEEAVEMEHEMEASLHAKEDKDDILLRAPPRQHGALLALVDLGSRAAEIVCCSNRFHGMDRREDTKRDHHQPVVAGVQEFRQVFTNSSGWELSSGERTTW</sequence>
<dbReference type="PANTHER" id="PTHR18934:SF91">
    <property type="entry name" value="PRE-MRNA-SPLICING FACTOR ATP-DEPENDENT RNA HELICASE PRP16"/>
    <property type="match status" value="1"/>
</dbReference>
<dbReference type="SMART" id="SM00382">
    <property type="entry name" value="AAA"/>
    <property type="match status" value="1"/>
</dbReference>
<name>A0A6A4DA39_9STRA</name>
<comment type="subcellular location">
    <subcellularLocation>
        <location evidence="1">Nucleus</location>
    </subcellularLocation>
</comment>
<dbReference type="InterPro" id="IPR002464">
    <property type="entry name" value="DNA/RNA_helicase_DEAH_CS"/>
</dbReference>
<dbReference type="FunFam" id="3.40.50.300:FF:000007">
    <property type="entry name" value="Pre-mRNA-splicing factor ATP-dependent RNA helicase"/>
    <property type="match status" value="1"/>
</dbReference>
<feature type="region of interest" description="Disordered" evidence="12">
    <location>
        <begin position="1"/>
        <end position="223"/>
    </location>
</feature>
<dbReference type="GO" id="GO:0003723">
    <property type="term" value="F:RNA binding"/>
    <property type="evidence" value="ECO:0007669"/>
    <property type="project" value="TreeGrafter"/>
</dbReference>
<dbReference type="Pfam" id="PF04408">
    <property type="entry name" value="WHD_HA2"/>
    <property type="match status" value="1"/>
</dbReference>
<dbReference type="FunFam" id="1.20.120.1080:FF:000018">
    <property type="entry name" value="Pre-mRNA-splicing factor ATP-dependent RNA helicase prp16"/>
    <property type="match status" value="1"/>
</dbReference>
<dbReference type="InterPro" id="IPR048333">
    <property type="entry name" value="HA2_WH"/>
</dbReference>
<evidence type="ECO:0000256" key="9">
    <source>
        <dbReference type="ARBA" id="ARBA00023242"/>
    </source>
</evidence>
<dbReference type="Pfam" id="PF00270">
    <property type="entry name" value="DEAD"/>
    <property type="match status" value="1"/>
</dbReference>
<dbReference type="PROSITE" id="PS00690">
    <property type="entry name" value="DEAH_ATP_HELICASE"/>
    <property type="match status" value="1"/>
</dbReference>
<dbReference type="Proteomes" id="UP000460718">
    <property type="component" value="Unassembled WGS sequence"/>
</dbReference>
<evidence type="ECO:0000313" key="18">
    <source>
        <dbReference type="Proteomes" id="UP000437068"/>
    </source>
</evidence>
<evidence type="ECO:0000256" key="12">
    <source>
        <dbReference type="SAM" id="MobiDB-lite"/>
    </source>
</evidence>
<evidence type="ECO:0000256" key="11">
    <source>
        <dbReference type="ARBA" id="ARBA00047984"/>
    </source>
</evidence>
<dbReference type="PROSITE" id="PS51192">
    <property type="entry name" value="HELICASE_ATP_BIND_1"/>
    <property type="match status" value="1"/>
</dbReference>
<feature type="compositionally biased region" description="Acidic residues" evidence="12">
    <location>
        <begin position="398"/>
        <end position="411"/>
    </location>
</feature>
<keyword evidence="4" id="KW-0547">Nucleotide-binding</keyword>
<keyword evidence="3" id="KW-0507">mRNA processing</keyword>
<evidence type="ECO:0000256" key="2">
    <source>
        <dbReference type="ARBA" id="ARBA00012552"/>
    </source>
</evidence>
<dbReference type="Gene3D" id="1.20.120.1080">
    <property type="match status" value="1"/>
</dbReference>
<feature type="region of interest" description="Disordered" evidence="12">
    <location>
        <begin position="389"/>
        <end position="422"/>
    </location>
</feature>
<dbReference type="GO" id="GO:0005524">
    <property type="term" value="F:ATP binding"/>
    <property type="evidence" value="ECO:0007669"/>
    <property type="project" value="UniProtKB-KW"/>
</dbReference>
<keyword evidence="5" id="KW-0378">Hydrolase</keyword>
<evidence type="ECO:0000313" key="20">
    <source>
        <dbReference type="Proteomes" id="UP000460718"/>
    </source>
</evidence>
<dbReference type="GO" id="GO:0005634">
    <property type="term" value="C:nucleus"/>
    <property type="evidence" value="ECO:0007669"/>
    <property type="project" value="UniProtKB-SubCell"/>
</dbReference>